<evidence type="ECO:0000256" key="11">
    <source>
        <dbReference type="SAM" id="Phobius"/>
    </source>
</evidence>
<keyword evidence="3" id="KW-0813">Transport</keyword>
<dbReference type="Gene3D" id="1.10.287.630">
    <property type="entry name" value="Helix hairpin bin"/>
    <property type="match status" value="1"/>
</dbReference>
<keyword evidence="9" id="KW-0407">Ion channel</keyword>
<organism evidence="13 14">
    <name type="scientific">Beta vulgaris subsp. vulgaris</name>
    <name type="common">Beet</name>
    <dbReference type="NCBI Taxonomy" id="3555"/>
    <lineage>
        <taxon>Eukaryota</taxon>
        <taxon>Viridiplantae</taxon>
        <taxon>Streptophyta</taxon>
        <taxon>Embryophyta</taxon>
        <taxon>Tracheophyta</taxon>
        <taxon>Spermatophyta</taxon>
        <taxon>Magnoliopsida</taxon>
        <taxon>eudicotyledons</taxon>
        <taxon>Gunneridae</taxon>
        <taxon>Pentapetalae</taxon>
        <taxon>Caryophyllales</taxon>
        <taxon>Chenopodiaceae</taxon>
        <taxon>Betoideae</taxon>
        <taxon>Beta</taxon>
    </lineage>
</organism>
<dbReference type="FunFam" id="1.10.287.630:FF:000003">
    <property type="entry name" value="Cyclic nucleotide-gated ion channel 1"/>
    <property type="match status" value="1"/>
</dbReference>
<name>A0A0J8BEH5_BETVV</name>
<dbReference type="FunFam" id="2.60.120.10:FF:000063">
    <property type="entry name" value="cyclic nucleotide-gated ion channel 4"/>
    <property type="match status" value="1"/>
</dbReference>
<feature type="compositionally biased region" description="Acidic residues" evidence="10">
    <location>
        <begin position="21"/>
        <end position="46"/>
    </location>
</feature>
<evidence type="ECO:0000256" key="4">
    <source>
        <dbReference type="ARBA" id="ARBA00022692"/>
    </source>
</evidence>
<keyword evidence="14" id="KW-1185">Reference proteome</keyword>
<evidence type="ECO:0000256" key="7">
    <source>
        <dbReference type="ARBA" id="ARBA00023136"/>
    </source>
</evidence>
<feature type="region of interest" description="Disordered" evidence="10">
    <location>
        <begin position="13"/>
        <end position="46"/>
    </location>
</feature>
<reference evidence="13 14" key="1">
    <citation type="journal article" date="2014" name="Nature">
        <title>The genome of the recently domesticated crop plant sugar beet (Beta vulgaris).</title>
        <authorList>
            <person name="Dohm J.C."/>
            <person name="Minoche A.E."/>
            <person name="Holtgrawe D."/>
            <person name="Capella-Gutierrez S."/>
            <person name="Zakrzewski F."/>
            <person name="Tafer H."/>
            <person name="Rupp O."/>
            <person name="Sorensen T.R."/>
            <person name="Stracke R."/>
            <person name="Reinhardt R."/>
            <person name="Goesmann A."/>
            <person name="Kraft T."/>
            <person name="Schulz B."/>
            <person name="Stadler P.F."/>
            <person name="Schmidt T."/>
            <person name="Gabaldon T."/>
            <person name="Lehrach H."/>
            <person name="Weisshaar B."/>
            <person name="Himmelbauer H."/>
        </authorList>
    </citation>
    <scope>NUCLEOTIDE SEQUENCE [LARGE SCALE GENOMIC DNA]</scope>
    <source>
        <tissue evidence="13">Taproot</tissue>
    </source>
</reference>
<evidence type="ECO:0000313" key="14">
    <source>
        <dbReference type="Proteomes" id="UP000035740"/>
    </source>
</evidence>
<evidence type="ECO:0000256" key="10">
    <source>
        <dbReference type="SAM" id="MobiDB-lite"/>
    </source>
</evidence>
<dbReference type="InterPro" id="IPR014710">
    <property type="entry name" value="RmlC-like_jellyroll"/>
</dbReference>
<proteinExistence type="inferred from homology"/>
<dbReference type="GO" id="GO:0012505">
    <property type="term" value="C:endomembrane system"/>
    <property type="evidence" value="ECO:0007669"/>
    <property type="project" value="UniProtKB-SubCell"/>
</dbReference>
<evidence type="ECO:0000256" key="6">
    <source>
        <dbReference type="ARBA" id="ARBA00023065"/>
    </source>
</evidence>
<dbReference type="InterPro" id="IPR018490">
    <property type="entry name" value="cNMP-bd_dom_sf"/>
</dbReference>
<feature type="transmembrane region" description="Helical" evidence="11">
    <location>
        <begin position="264"/>
        <end position="289"/>
    </location>
</feature>
<dbReference type="eggNOG" id="KOG0498">
    <property type="taxonomic scope" value="Eukaryota"/>
</dbReference>
<dbReference type="OMA" id="MHAWNIV"/>
<dbReference type="GO" id="GO:0008324">
    <property type="term" value="F:monoatomic cation transmembrane transporter activity"/>
    <property type="evidence" value="ECO:0007669"/>
    <property type="project" value="EnsemblPlants"/>
</dbReference>
<gene>
    <name evidence="13" type="ORF">BVRB_4g093190</name>
</gene>
<keyword evidence="4 11" id="KW-0812">Transmembrane</keyword>
<feature type="transmembrane region" description="Helical" evidence="11">
    <location>
        <begin position="196"/>
        <end position="219"/>
    </location>
</feature>
<evidence type="ECO:0000256" key="3">
    <source>
        <dbReference type="ARBA" id="ARBA00022448"/>
    </source>
</evidence>
<feature type="transmembrane region" description="Helical" evidence="11">
    <location>
        <begin position="226"/>
        <end position="244"/>
    </location>
</feature>
<keyword evidence="7 11" id="KW-0472">Membrane</keyword>
<keyword evidence="6" id="KW-0406">Ion transport</keyword>
<dbReference type="GO" id="GO:0016020">
    <property type="term" value="C:membrane"/>
    <property type="evidence" value="ECO:0007669"/>
    <property type="project" value="EnsemblPlants"/>
</dbReference>
<dbReference type="PANTHER" id="PTHR45651">
    <property type="entry name" value="CYCLIC NUCLEOTIDE-GATED ION CHANNEL 15-RELATED-RELATED"/>
    <property type="match status" value="1"/>
</dbReference>
<evidence type="ECO:0000256" key="8">
    <source>
        <dbReference type="ARBA" id="ARBA00023286"/>
    </source>
</evidence>
<evidence type="ECO:0000256" key="5">
    <source>
        <dbReference type="ARBA" id="ARBA00022989"/>
    </source>
</evidence>
<evidence type="ECO:0000256" key="2">
    <source>
        <dbReference type="ARBA" id="ARBA00010486"/>
    </source>
</evidence>
<dbReference type="CDD" id="cd00038">
    <property type="entry name" value="CAP_ED"/>
    <property type="match status" value="1"/>
</dbReference>
<evidence type="ECO:0000256" key="9">
    <source>
        <dbReference type="ARBA" id="ARBA00023303"/>
    </source>
</evidence>
<feature type="domain" description="Cyclic nucleotide-binding" evidence="12">
    <location>
        <begin position="504"/>
        <end position="614"/>
    </location>
</feature>
<dbReference type="Gramene" id="KMS98362">
    <property type="protein sequence ID" value="KMS98362"/>
    <property type="gene ID" value="BVRB_4g093190"/>
</dbReference>
<feature type="transmembrane region" description="Helical" evidence="11">
    <location>
        <begin position="101"/>
        <end position="120"/>
    </location>
</feature>
<keyword evidence="8" id="KW-1071">Ligand-gated ion channel</keyword>
<evidence type="ECO:0000313" key="13">
    <source>
        <dbReference type="EMBL" id="KMS98362.1"/>
    </source>
</evidence>
<feature type="transmembrane region" description="Helical" evidence="11">
    <location>
        <begin position="403"/>
        <end position="425"/>
    </location>
</feature>
<dbReference type="InterPro" id="IPR000595">
    <property type="entry name" value="cNMP-bd_dom"/>
</dbReference>
<dbReference type="SUPFAM" id="SSF81324">
    <property type="entry name" value="Voltage-gated potassium channels"/>
    <property type="match status" value="1"/>
</dbReference>
<dbReference type="EMBL" id="KQ090254">
    <property type="protein sequence ID" value="KMS98362.1"/>
    <property type="molecule type" value="Genomic_DNA"/>
</dbReference>
<evidence type="ECO:0000259" key="12">
    <source>
        <dbReference type="PROSITE" id="PS50042"/>
    </source>
</evidence>
<comment type="similarity">
    <text evidence="2">Belongs to the cyclic nucleotide-gated cation channel (TC 1.A.1.5) family.</text>
</comment>
<comment type="subcellular location">
    <subcellularLocation>
        <location evidence="1">Endomembrane system</location>
        <topology evidence="1">Multi-pass membrane protein</topology>
    </subcellularLocation>
</comment>
<dbReference type="Gene3D" id="2.60.120.10">
    <property type="entry name" value="Jelly Rolls"/>
    <property type="match status" value="1"/>
</dbReference>
<protein>
    <recommendedName>
        <fullName evidence="12">Cyclic nucleotide-binding domain-containing protein</fullName>
    </recommendedName>
</protein>
<sequence>MIRNQEILLVSRLHETRGDDTSESDEEEELEEDDQDTEFGEETYQDDQEATTTLNNYGKFLHNLCGRKMQRQGRGQRHGNLFALGGVLDPRATWVQEWNKIFLLVCVTGLFVDPLFFYALSISEAYLCLFVDGWFAIMVTVIRCMTDVLHVWNMWLQLKMAKHHQPFSRDGNGESRLGDKSAHKVALGYFKARNGFFFDLFVILPLPQIVLWVVIPYLLRRGSTNAVMIVLLIIFLFQYLPKIYHSVCLLRRMQKFSGYVFGTIWWGFALNMIVYFVASHAAGACWYLLGIQRVIKCLSEQCSKMHGCNTRLLASQQPIFYGGNKALIKDHGRLFWASNRVARHNCLESYNNYEYGAYKWVIYLVSNNNRFEKILMPIFWGLMTMSTFGNLESTAEWMESLFVIIVLTSGLLLVTMLIGNIKVFLHATTSKKQAMQLRMRNIEWWMKKRKLPLKLKQRVRNYEWQRWAAMRGVDECEMIRNLPEGLRRDIKYHLCLDLVKQVPLFQHMDDLVLENICDRVKSLVFTKGETITKEGDPVQRMLFIVRGHLQSSQFLRDGVKSCCMLGPGNFSGDELLSWCLRRPFIERLPPSSSTLITLETTEAFGLEAEDVKYVTQHFRYTFVNNKVKRSARYYSPGWRTWAAVAIQLAWRRYKHRLTLTSLSFIRPRRPLSRSSSLGEDRLRLYTALLTSPKPNQDDFEF</sequence>
<dbReference type="OrthoDB" id="421226at2759"/>
<dbReference type="PANTHER" id="PTHR45651:SF14">
    <property type="entry name" value="CYCLIC NUCLEOTIDE-GATED ION CHANNEL 4"/>
    <property type="match status" value="1"/>
</dbReference>
<dbReference type="Proteomes" id="UP000035740">
    <property type="component" value="Unassembled WGS sequence"/>
</dbReference>
<feature type="transmembrane region" description="Helical" evidence="11">
    <location>
        <begin position="127"/>
        <end position="152"/>
    </location>
</feature>
<dbReference type="Pfam" id="PF00027">
    <property type="entry name" value="cNMP_binding"/>
    <property type="match status" value="1"/>
</dbReference>
<keyword evidence="5 11" id="KW-1133">Transmembrane helix</keyword>
<dbReference type="KEGG" id="bvg:104907237"/>
<dbReference type="AlphaFoldDB" id="A0A0J8BEH5"/>
<dbReference type="SUPFAM" id="SSF51206">
    <property type="entry name" value="cAMP-binding domain-like"/>
    <property type="match status" value="1"/>
</dbReference>
<dbReference type="GO" id="GO:0009626">
    <property type="term" value="P:plant-type hypersensitive response"/>
    <property type="evidence" value="ECO:0007669"/>
    <property type="project" value="EnsemblPlants"/>
</dbReference>
<evidence type="ECO:0000256" key="1">
    <source>
        <dbReference type="ARBA" id="ARBA00004127"/>
    </source>
</evidence>
<dbReference type="PROSITE" id="PS50042">
    <property type="entry name" value="CNMP_BINDING_3"/>
    <property type="match status" value="1"/>
</dbReference>
<accession>A0A0J8BEH5</accession>